<dbReference type="NCBIfam" id="TIGR00229">
    <property type="entry name" value="sensory_box"/>
    <property type="match status" value="1"/>
</dbReference>
<keyword evidence="4" id="KW-1133">Transmembrane helix</keyword>
<dbReference type="InterPro" id="IPR035965">
    <property type="entry name" value="PAS-like_dom_sf"/>
</dbReference>
<keyword evidence="4" id="KW-0812">Transmembrane</keyword>
<dbReference type="Proteomes" id="UP000761574">
    <property type="component" value="Unassembled WGS sequence"/>
</dbReference>
<dbReference type="PANTHER" id="PTHR32089:SF112">
    <property type="entry name" value="LYSOZYME-LIKE PROTEIN-RELATED"/>
    <property type="match status" value="1"/>
</dbReference>
<dbReference type="InterPro" id="IPR000014">
    <property type="entry name" value="PAS"/>
</dbReference>
<dbReference type="PANTHER" id="PTHR32089">
    <property type="entry name" value="METHYL-ACCEPTING CHEMOTAXIS PROTEIN MCPB"/>
    <property type="match status" value="1"/>
</dbReference>
<comment type="caution">
    <text evidence="7">The sequence shown here is derived from an EMBL/GenBank/DDBJ whole genome shotgun (WGS) entry which is preliminary data.</text>
</comment>
<keyword evidence="2 3" id="KW-0807">Transducer</keyword>
<keyword evidence="4" id="KW-0472">Membrane</keyword>
<reference evidence="7 8" key="1">
    <citation type="submission" date="2021-05" db="EMBL/GenBank/DDBJ databases">
        <title>Molecular characterization for Shewanella algae harboring chromosomal blaOXA-55-like strains isolated from clinical and environment sample.</title>
        <authorList>
            <person name="Ohama Y."/>
            <person name="Aoki K."/>
            <person name="Harada S."/>
            <person name="Moriya K."/>
            <person name="Ishii Y."/>
            <person name="Tateda K."/>
        </authorList>
    </citation>
    <scope>NUCLEOTIDE SEQUENCE [LARGE SCALE GENOMIC DNA]</scope>
    <source>
        <strain evidence="7 8">LMG 23746</strain>
    </source>
</reference>
<name>A0ABQ4PL56_9GAMM</name>
<evidence type="ECO:0000256" key="4">
    <source>
        <dbReference type="SAM" id="Phobius"/>
    </source>
</evidence>
<dbReference type="Gene3D" id="1.10.287.950">
    <property type="entry name" value="Methyl-accepting chemotaxis protein"/>
    <property type="match status" value="1"/>
</dbReference>
<feature type="transmembrane region" description="Helical" evidence="4">
    <location>
        <begin position="152"/>
        <end position="169"/>
    </location>
</feature>
<dbReference type="SUPFAM" id="SSF55785">
    <property type="entry name" value="PYP-like sensor domain (PAS domain)"/>
    <property type="match status" value="1"/>
</dbReference>
<evidence type="ECO:0000259" key="5">
    <source>
        <dbReference type="PROSITE" id="PS50111"/>
    </source>
</evidence>
<evidence type="ECO:0000313" key="8">
    <source>
        <dbReference type="Proteomes" id="UP000761574"/>
    </source>
</evidence>
<sequence length="523" mass="57223">MVSKHTNAEREVEFDLDANLISTTDPASNVTYANAGFCDIAGYQADELIGKPHNIVRHADMPKSAFKQLWHTVQSGRSWMGLVKNARKEGGFYWVSAFITPITDAKGKIIEYQSVRTKPNREWVKRAESLYSEMSQKGMPSKLSRPRFNYRWARYLAALTTLASTIVMMSGASLYAGGMVSILAMAGLLLNEFFHQRRLGQVATLATQAYDNPLMELVYTGRYDEYSMIELALQKRKAEVRAIVARACETAEGIHVSAEQELVNQEEIKDNLDNQGAGTDSVATAVTEMASSIRDVADNAMAASQLVEQVNQLADDGLDNVQTTIDSVAELHSELERAKTIINDLSVSSQEIEKILEVIGTIADQTNLLALNAAIEAARAGESGRGFAVVADEVRALASKTQASTEEIHSMITHLQHTAGQAVTATQRGSHLSDVCRDNAVRTGDVLKHANSMLGEVASASQQIAAAVHQQASVTEDINVNIISIQQLSLANIERCDHSVKRGSDLVSQLGDLQRLMQQFQKR</sequence>
<dbReference type="PROSITE" id="PS50111">
    <property type="entry name" value="CHEMOTAXIS_TRANSDUC_2"/>
    <property type="match status" value="1"/>
</dbReference>
<evidence type="ECO:0000256" key="1">
    <source>
        <dbReference type="ARBA" id="ARBA00004370"/>
    </source>
</evidence>
<dbReference type="Gene3D" id="3.30.450.20">
    <property type="entry name" value="PAS domain"/>
    <property type="match status" value="1"/>
</dbReference>
<comment type="subcellular location">
    <subcellularLocation>
        <location evidence="1">Membrane</location>
    </subcellularLocation>
</comment>
<protein>
    <submittedName>
        <fullName evidence="7">Methyl-accepting chemotaxis protein</fullName>
    </submittedName>
</protein>
<keyword evidence="8" id="KW-1185">Reference proteome</keyword>
<dbReference type="SMART" id="SM00283">
    <property type="entry name" value="MA"/>
    <property type="match status" value="1"/>
</dbReference>
<dbReference type="RefSeq" id="WP_119977047.1">
    <property type="nucleotide sequence ID" value="NZ_BPFB01000031.1"/>
</dbReference>
<dbReference type="Pfam" id="PF08447">
    <property type="entry name" value="PAS_3"/>
    <property type="match status" value="1"/>
</dbReference>
<evidence type="ECO:0000259" key="6">
    <source>
        <dbReference type="PROSITE" id="PS50112"/>
    </source>
</evidence>
<accession>A0ABQ4PL56</accession>
<organism evidence="7 8">
    <name type="scientific">Shewanella algidipiscicola</name>
    <dbReference type="NCBI Taxonomy" id="614070"/>
    <lineage>
        <taxon>Bacteria</taxon>
        <taxon>Pseudomonadati</taxon>
        <taxon>Pseudomonadota</taxon>
        <taxon>Gammaproteobacteria</taxon>
        <taxon>Alteromonadales</taxon>
        <taxon>Shewanellaceae</taxon>
        <taxon>Shewanella</taxon>
    </lineage>
</organism>
<dbReference type="InterPro" id="IPR004089">
    <property type="entry name" value="MCPsignal_dom"/>
</dbReference>
<evidence type="ECO:0000256" key="3">
    <source>
        <dbReference type="PROSITE-ProRule" id="PRU00284"/>
    </source>
</evidence>
<gene>
    <name evidence="7" type="ORF">TUM4630_25740</name>
</gene>
<dbReference type="PROSITE" id="PS50112">
    <property type="entry name" value="PAS"/>
    <property type="match status" value="1"/>
</dbReference>
<evidence type="ECO:0000313" key="7">
    <source>
        <dbReference type="EMBL" id="GIU48729.1"/>
    </source>
</evidence>
<evidence type="ECO:0000256" key="2">
    <source>
        <dbReference type="ARBA" id="ARBA00023224"/>
    </source>
</evidence>
<feature type="domain" description="PAS" evidence="6">
    <location>
        <begin position="21"/>
        <end position="51"/>
    </location>
</feature>
<dbReference type="InterPro" id="IPR013655">
    <property type="entry name" value="PAS_fold_3"/>
</dbReference>
<dbReference type="CDD" id="cd00130">
    <property type="entry name" value="PAS"/>
    <property type="match status" value="1"/>
</dbReference>
<dbReference type="SUPFAM" id="SSF58104">
    <property type="entry name" value="Methyl-accepting chemotaxis protein (MCP) signaling domain"/>
    <property type="match status" value="1"/>
</dbReference>
<dbReference type="EMBL" id="BPFB01000031">
    <property type="protein sequence ID" value="GIU48729.1"/>
    <property type="molecule type" value="Genomic_DNA"/>
</dbReference>
<feature type="domain" description="Methyl-accepting transducer" evidence="5">
    <location>
        <begin position="250"/>
        <end position="486"/>
    </location>
</feature>
<dbReference type="Pfam" id="PF00015">
    <property type="entry name" value="MCPsignal"/>
    <property type="match status" value="1"/>
</dbReference>
<proteinExistence type="predicted"/>
<dbReference type="CDD" id="cd11386">
    <property type="entry name" value="MCP_signal"/>
    <property type="match status" value="1"/>
</dbReference>